<reference evidence="1" key="1">
    <citation type="submission" date="2014-03" db="EMBL/GenBank/DDBJ databases">
        <title>The sialotranscriptome of Amblyomma triste, Amblyomma parvum and Amblyomma cajennense ticks, uncovered by 454-based RNA-seq.</title>
        <authorList>
            <person name="Garcia G.R."/>
            <person name="Gardinassi L.G."/>
            <person name="Ribeiro J.M."/>
            <person name="Anatriello E."/>
            <person name="Ferreira B.R."/>
            <person name="Moreira H.N."/>
            <person name="Mafra C."/>
            <person name="Olegario M.M."/>
            <person name="Szabo P.J."/>
            <person name="Miranda-Santos I.K."/>
            <person name="Maruyama S.R."/>
        </authorList>
    </citation>
    <scope>NUCLEOTIDE SEQUENCE</scope>
    <source>
        <strain evidence="1">Mato Grasso do Sul</strain>
        <tissue evidence="1">Salivary glands</tissue>
    </source>
</reference>
<dbReference type="AlphaFoldDB" id="A0A023G089"/>
<sequence>MLLLCGNQLRLFSFVCGLSPSTSHCTNITNVERERQHVKYFAASIIGWLPSIFLRFSNSRLAFNMCVVTHCRCILLLHFVVFISCETSPVLPS</sequence>
<protein>
    <submittedName>
        <fullName evidence="1">Putative secreted protein</fullName>
    </submittedName>
</protein>
<name>A0A023G089_AMBTT</name>
<proteinExistence type="evidence at transcript level"/>
<dbReference type="EMBL" id="GBBM01007877">
    <property type="protein sequence ID" value="JAC27541.1"/>
    <property type="molecule type" value="mRNA"/>
</dbReference>
<evidence type="ECO:0000313" key="1">
    <source>
        <dbReference type="EMBL" id="JAC27541.1"/>
    </source>
</evidence>
<accession>A0A023G089</accession>
<organism evidence="1">
    <name type="scientific">Amblyomma triste</name>
    <name type="common">Neotropical tick</name>
    <dbReference type="NCBI Taxonomy" id="251400"/>
    <lineage>
        <taxon>Eukaryota</taxon>
        <taxon>Metazoa</taxon>
        <taxon>Ecdysozoa</taxon>
        <taxon>Arthropoda</taxon>
        <taxon>Chelicerata</taxon>
        <taxon>Arachnida</taxon>
        <taxon>Acari</taxon>
        <taxon>Parasitiformes</taxon>
        <taxon>Ixodida</taxon>
        <taxon>Ixodoidea</taxon>
        <taxon>Ixodidae</taxon>
        <taxon>Amblyomminae</taxon>
        <taxon>Amblyomma</taxon>
    </lineage>
</organism>